<comment type="caution">
    <text evidence="1">The sequence shown here is derived from an EMBL/GenBank/DDBJ whole genome shotgun (WGS) entry which is preliminary data.</text>
</comment>
<name>A0ABQ5K524_9EUKA</name>
<dbReference type="EMBL" id="BQXS01000037">
    <property type="protein sequence ID" value="GKT27651.1"/>
    <property type="molecule type" value="Genomic_DNA"/>
</dbReference>
<organism evidence="1 2">
    <name type="scientific">Aduncisulcus paluster</name>
    <dbReference type="NCBI Taxonomy" id="2918883"/>
    <lineage>
        <taxon>Eukaryota</taxon>
        <taxon>Metamonada</taxon>
        <taxon>Carpediemonas-like organisms</taxon>
        <taxon>Aduncisulcus</taxon>
    </lineage>
</organism>
<protein>
    <submittedName>
        <fullName evidence="1">Uncharacterized protein</fullName>
    </submittedName>
</protein>
<evidence type="ECO:0000313" key="1">
    <source>
        <dbReference type="EMBL" id="GKT27651.1"/>
    </source>
</evidence>
<keyword evidence="2" id="KW-1185">Reference proteome</keyword>
<accession>A0ABQ5K524</accession>
<sequence length="297" mass="33418">MSMSRFVDKIKDFGRTTVDKMPTISFPSSSSRLSLTSSSTSLPSSDLFFLLTRHPIDAGRTITQSQEHEFEERAGLRAVIVGSLFYNGMLSFSTPVDTTTLSDSEILSLPVFCIADVHKISEDSVDIYVLQKINKFVTKHFTLTDSHPSLDEIFEFLTKKSSFSTFVADTHFLRKKCLHRLLKMGIVKQVSLFSGSPTTHEFTAKGLIIRSEARERIRNVLERSSFALDPLASIAACAHPTKNKRFFRLLALDSTSSASSLHHEYVEAFDSCDLESCRLTELFAKRLLYYLQTNTGE</sequence>
<proteinExistence type="predicted"/>
<dbReference type="Proteomes" id="UP001057375">
    <property type="component" value="Unassembled WGS sequence"/>
</dbReference>
<gene>
    <name evidence="1" type="ORF">ADUPG1_000121</name>
</gene>
<evidence type="ECO:0000313" key="2">
    <source>
        <dbReference type="Proteomes" id="UP001057375"/>
    </source>
</evidence>
<reference evidence="1" key="1">
    <citation type="submission" date="2022-03" db="EMBL/GenBank/DDBJ databases">
        <title>Draft genome sequence of Aduncisulcus paluster, a free-living microaerophilic Fornicata.</title>
        <authorList>
            <person name="Yuyama I."/>
            <person name="Kume K."/>
            <person name="Tamura T."/>
            <person name="Inagaki Y."/>
            <person name="Hashimoto T."/>
        </authorList>
    </citation>
    <scope>NUCLEOTIDE SEQUENCE</scope>
    <source>
        <strain evidence="1">NY0171</strain>
    </source>
</reference>